<dbReference type="Proteomes" id="UP001519460">
    <property type="component" value="Unassembled WGS sequence"/>
</dbReference>
<keyword evidence="1" id="KW-0472">Membrane</keyword>
<organism evidence="2 3">
    <name type="scientific">Batillaria attramentaria</name>
    <dbReference type="NCBI Taxonomy" id="370345"/>
    <lineage>
        <taxon>Eukaryota</taxon>
        <taxon>Metazoa</taxon>
        <taxon>Spiralia</taxon>
        <taxon>Lophotrochozoa</taxon>
        <taxon>Mollusca</taxon>
        <taxon>Gastropoda</taxon>
        <taxon>Caenogastropoda</taxon>
        <taxon>Sorbeoconcha</taxon>
        <taxon>Cerithioidea</taxon>
        <taxon>Batillariidae</taxon>
        <taxon>Batillaria</taxon>
    </lineage>
</organism>
<keyword evidence="1" id="KW-0812">Transmembrane</keyword>
<proteinExistence type="predicted"/>
<accession>A0ABD0JG13</accession>
<evidence type="ECO:0000313" key="3">
    <source>
        <dbReference type="Proteomes" id="UP001519460"/>
    </source>
</evidence>
<gene>
    <name evidence="2" type="ORF">BaRGS_00034877</name>
</gene>
<name>A0ABD0JG13_9CAEN</name>
<feature type="transmembrane region" description="Helical" evidence="1">
    <location>
        <begin position="71"/>
        <end position="90"/>
    </location>
</feature>
<dbReference type="AlphaFoldDB" id="A0ABD0JG13"/>
<sequence>WFQAVRAFSLLSVVSMVTCVGLLVLSVVKSDVIMLAYLPVLAASAGALCSLIAFSVFAAKEKDKMKQDGVTLDYSFYFTVVACLLSIVAAI</sequence>
<evidence type="ECO:0000256" key="1">
    <source>
        <dbReference type="SAM" id="Phobius"/>
    </source>
</evidence>
<evidence type="ECO:0000313" key="2">
    <source>
        <dbReference type="EMBL" id="KAK7473888.1"/>
    </source>
</evidence>
<dbReference type="Gene3D" id="1.20.140.150">
    <property type="match status" value="1"/>
</dbReference>
<keyword evidence="3" id="KW-1185">Reference proteome</keyword>
<feature type="transmembrane region" description="Helical" evidence="1">
    <location>
        <begin position="7"/>
        <end position="28"/>
    </location>
</feature>
<feature type="non-terminal residue" evidence="2">
    <location>
        <position position="91"/>
    </location>
</feature>
<keyword evidence="1" id="KW-1133">Transmembrane helix</keyword>
<reference evidence="2 3" key="1">
    <citation type="journal article" date="2023" name="Sci. Data">
        <title>Genome assembly of the Korean intertidal mud-creeper Batillaria attramentaria.</title>
        <authorList>
            <person name="Patra A.K."/>
            <person name="Ho P.T."/>
            <person name="Jun S."/>
            <person name="Lee S.J."/>
            <person name="Kim Y."/>
            <person name="Won Y.J."/>
        </authorList>
    </citation>
    <scope>NUCLEOTIDE SEQUENCE [LARGE SCALE GENOMIC DNA]</scope>
    <source>
        <strain evidence="2">Wonlab-2016</strain>
    </source>
</reference>
<protein>
    <submittedName>
        <fullName evidence="2">Uncharacterized protein</fullName>
    </submittedName>
</protein>
<feature type="non-terminal residue" evidence="2">
    <location>
        <position position="1"/>
    </location>
</feature>
<feature type="transmembrane region" description="Helical" evidence="1">
    <location>
        <begin position="34"/>
        <end position="59"/>
    </location>
</feature>
<dbReference type="EMBL" id="JACVVK020000454">
    <property type="protein sequence ID" value="KAK7473888.1"/>
    <property type="molecule type" value="Genomic_DNA"/>
</dbReference>
<comment type="caution">
    <text evidence="2">The sequence shown here is derived from an EMBL/GenBank/DDBJ whole genome shotgun (WGS) entry which is preliminary data.</text>
</comment>